<feature type="transmembrane region" description="Helical" evidence="1">
    <location>
        <begin position="6"/>
        <end position="27"/>
    </location>
</feature>
<protein>
    <submittedName>
        <fullName evidence="2">Uncharacterized protein</fullName>
    </submittedName>
</protein>
<gene>
    <name evidence="2" type="ORF">H340_19358</name>
</gene>
<evidence type="ECO:0000313" key="2">
    <source>
        <dbReference type="EMBL" id="EME98853.1"/>
    </source>
</evidence>
<dbReference type="AlphaFoldDB" id="M3A1C9"/>
<reference evidence="2 3" key="1">
    <citation type="journal article" date="2013" name="Genome Announc.">
        <title>Whole-Genome Shotgun Assembly and Analysis of the Genome of Streptomyces mobaraensis DSM 40847, a Strain for Industrial Production of Microbial Transglutaminase.</title>
        <authorList>
            <person name="Yang H."/>
            <person name="He T."/>
            <person name="Wu W."/>
            <person name="Zhu W."/>
            <person name="Lu B."/>
            <person name="Sun W."/>
        </authorList>
    </citation>
    <scope>NUCLEOTIDE SEQUENCE [LARGE SCALE GENOMIC DNA]</scope>
    <source>
        <strain evidence="2 3">DSM 40847</strain>
    </source>
</reference>
<keyword evidence="1" id="KW-1133">Transmembrane helix</keyword>
<dbReference type="Proteomes" id="UP000011740">
    <property type="component" value="Unassembled WGS sequence"/>
</dbReference>
<organism evidence="2 3">
    <name type="scientific">Streptomyces mobaraensis (strain ATCC 29032 / DSM 40847 / JCM 4168 / NBRC 13819 / NCIMB 11159 / IPCR 16-22)</name>
    <dbReference type="NCBI Taxonomy" id="1223523"/>
    <lineage>
        <taxon>Bacteria</taxon>
        <taxon>Bacillati</taxon>
        <taxon>Actinomycetota</taxon>
        <taxon>Actinomycetes</taxon>
        <taxon>Kitasatosporales</taxon>
        <taxon>Streptomycetaceae</taxon>
        <taxon>Streptomyces</taxon>
    </lineage>
</organism>
<evidence type="ECO:0000256" key="1">
    <source>
        <dbReference type="SAM" id="Phobius"/>
    </source>
</evidence>
<proteinExistence type="predicted"/>
<accession>M3A1C9</accession>
<keyword evidence="1" id="KW-0472">Membrane</keyword>
<keyword evidence="1" id="KW-0812">Transmembrane</keyword>
<evidence type="ECO:0000313" key="3">
    <source>
        <dbReference type="Proteomes" id="UP000011740"/>
    </source>
</evidence>
<dbReference type="EMBL" id="AORZ01000064">
    <property type="protein sequence ID" value="EME98853.1"/>
    <property type="molecule type" value="Genomic_DNA"/>
</dbReference>
<sequence>MLELVDWLTVMPAWAVSPMALLLKVLLSPKLKMPLLMILSARSSKAEVSTPRAERKSPAALSSRSSIVFIRPRMSLFSSWTLAHA</sequence>
<dbReference type="STRING" id="1223523.H340_19358"/>
<name>M3A1C9_STRM1</name>
<comment type="caution">
    <text evidence="2">The sequence shown here is derived from an EMBL/GenBank/DDBJ whole genome shotgun (WGS) entry which is preliminary data.</text>
</comment>